<evidence type="ECO:0000256" key="1">
    <source>
        <dbReference type="SAM" id="MobiDB-lite"/>
    </source>
</evidence>
<organism evidence="2 3">
    <name type="scientific">Exophiala bonariae</name>
    <dbReference type="NCBI Taxonomy" id="1690606"/>
    <lineage>
        <taxon>Eukaryota</taxon>
        <taxon>Fungi</taxon>
        <taxon>Dikarya</taxon>
        <taxon>Ascomycota</taxon>
        <taxon>Pezizomycotina</taxon>
        <taxon>Eurotiomycetes</taxon>
        <taxon>Chaetothyriomycetidae</taxon>
        <taxon>Chaetothyriales</taxon>
        <taxon>Herpotrichiellaceae</taxon>
        <taxon>Exophiala</taxon>
    </lineage>
</organism>
<proteinExistence type="predicted"/>
<feature type="compositionally biased region" description="Basic and acidic residues" evidence="1">
    <location>
        <begin position="76"/>
        <end position="88"/>
    </location>
</feature>
<dbReference type="GeneID" id="89968274"/>
<dbReference type="Proteomes" id="UP001358417">
    <property type="component" value="Unassembled WGS sequence"/>
</dbReference>
<reference evidence="2 3" key="1">
    <citation type="submission" date="2023-08" db="EMBL/GenBank/DDBJ databases">
        <title>Black Yeasts Isolated from many extreme environments.</title>
        <authorList>
            <person name="Coleine C."/>
            <person name="Stajich J.E."/>
            <person name="Selbmann L."/>
        </authorList>
    </citation>
    <scope>NUCLEOTIDE SEQUENCE [LARGE SCALE GENOMIC DNA]</scope>
    <source>
        <strain evidence="2 3">CCFEE 5792</strain>
    </source>
</reference>
<accession>A0AAV9NR92</accession>
<evidence type="ECO:0000313" key="3">
    <source>
        <dbReference type="Proteomes" id="UP001358417"/>
    </source>
</evidence>
<gene>
    <name evidence="2" type="ORF">LTR84_000052</name>
</gene>
<protein>
    <submittedName>
        <fullName evidence="2">Uncharacterized protein</fullName>
    </submittedName>
</protein>
<feature type="compositionally biased region" description="Low complexity" evidence="1">
    <location>
        <begin position="295"/>
        <end position="317"/>
    </location>
</feature>
<dbReference type="AlphaFoldDB" id="A0AAV9NR92"/>
<evidence type="ECO:0000313" key="2">
    <source>
        <dbReference type="EMBL" id="KAK5064219.1"/>
    </source>
</evidence>
<name>A0AAV9NR92_9EURO</name>
<keyword evidence="3" id="KW-1185">Reference proteome</keyword>
<dbReference type="RefSeq" id="XP_064711543.1">
    <property type="nucleotide sequence ID" value="XM_064843683.1"/>
</dbReference>
<comment type="caution">
    <text evidence="2">The sequence shown here is derived from an EMBL/GenBank/DDBJ whole genome shotgun (WGS) entry which is preliminary data.</text>
</comment>
<dbReference type="EMBL" id="JAVRRD010000001">
    <property type="protein sequence ID" value="KAK5064219.1"/>
    <property type="molecule type" value="Genomic_DNA"/>
</dbReference>
<feature type="region of interest" description="Disordered" evidence="1">
    <location>
        <begin position="279"/>
        <end position="345"/>
    </location>
</feature>
<feature type="compositionally biased region" description="Acidic residues" evidence="1">
    <location>
        <begin position="54"/>
        <end position="68"/>
    </location>
</feature>
<sequence length="345" mass="39727">MDYYDNSHDSYDYYDAYESQAWDSEQYDESGYGYNGYDNYNEYEQEEEYWYDAEDGGYGEYNGEDEYGAQEPYNNYEEHEHYQHEHSQEYNQQDDQEYSQAYGQSYENAGEEYVGSAQEHSNMEEDHGYRETGSQQQLGGYPNDHEGQYWFFNEYETSSRFHHSDGNHITGAHRSAIPDIHESTGTSEYETTQHAAVDQHLSPARGGHSVHSESYQSFLPSAMFEHGQHQNHPPSRAVSLNRSQRLTLQPAYPMEEHAASPTGIFRDLFWKSQRNGGSIKSAGELDHRHNNHRNSSPLSTPRSPRTPLRTGLLTPRSADGGFQRPNTDFRRPDTSIGFLAPLTPS</sequence>
<feature type="region of interest" description="Disordered" evidence="1">
    <location>
        <begin position="54"/>
        <end position="99"/>
    </location>
</feature>